<dbReference type="EMBL" id="RHHU01000021">
    <property type="protein sequence ID" value="RNB79048.1"/>
    <property type="molecule type" value="Genomic_DNA"/>
</dbReference>
<evidence type="ECO:0000256" key="4">
    <source>
        <dbReference type="ARBA" id="ARBA00022729"/>
    </source>
</evidence>
<dbReference type="PANTHER" id="PTHR30290:SF79">
    <property type="entry name" value="DIPEPTIDE-BINDING PROTEIN DPPE"/>
    <property type="match status" value="1"/>
</dbReference>
<dbReference type="SUPFAM" id="SSF53850">
    <property type="entry name" value="Periplasmic binding protein-like II"/>
    <property type="match status" value="1"/>
</dbReference>
<dbReference type="Gene3D" id="3.10.105.10">
    <property type="entry name" value="Dipeptide-binding Protein, Domain 3"/>
    <property type="match status" value="1"/>
</dbReference>
<feature type="domain" description="Solute-binding protein family 5" evidence="8">
    <location>
        <begin position="96"/>
        <end position="470"/>
    </location>
</feature>
<evidence type="ECO:0000313" key="9">
    <source>
        <dbReference type="EMBL" id="RNB79048.1"/>
    </source>
</evidence>
<dbReference type="CDD" id="cd08504">
    <property type="entry name" value="PBP2_OppA"/>
    <property type="match status" value="1"/>
</dbReference>
<comment type="similarity">
    <text evidence="2">Belongs to the bacterial solute-binding protein 5 family.</text>
</comment>
<feature type="chain" id="PRO_5038698913" evidence="7">
    <location>
        <begin position="21"/>
        <end position="550"/>
    </location>
</feature>
<name>A0A3M8CTU2_9BACL</name>
<organism evidence="9 10">
    <name type="scientific">Brevibacillus nitrificans</name>
    <dbReference type="NCBI Taxonomy" id="651560"/>
    <lineage>
        <taxon>Bacteria</taxon>
        <taxon>Bacillati</taxon>
        <taxon>Bacillota</taxon>
        <taxon>Bacilli</taxon>
        <taxon>Bacillales</taxon>
        <taxon>Paenibacillaceae</taxon>
        <taxon>Brevibacillus</taxon>
    </lineage>
</organism>
<evidence type="ECO:0000256" key="1">
    <source>
        <dbReference type="ARBA" id="ARBA00004196"/>
    </source>
</evidence>
<dbReference type="InterPro" id="IPR000914">
    <property type="entry name" value="SBP_5_dom"/>
</dbReference>
<dbReference type="Gene3D" id="3.40.190.10">
    <property type="entry name" value="Periplasmic binding protein-like II"/>
    <property type="match status" value="1"/>
</dbReference>
<protein>
    <submittedName>
        <fullName evidence="9">Peptide ABC transporter substrate-binding protein</fullName>
    </submittedName>
</protein>
<keyword evidence="3" id="KW-0813">Transport</keyword>
<feature type="signal peptide" evidence="7">
    <location>
        <begin position="1"/>
        <end position="20"/>
    </location>
</feature>
<dbReference type="InterPro" id="IPR039424">
    <property type="entry name" value="SBP_5"/>
</dbReference>
<dbReference type="AlphaFoldDB" id="A0A3M8CTU2"/>
<dbReference type="Pfam" id="PF00496">
    <property type="entry name" value="SBP_bac_5"/>
    <property type="match status" value="1"/>
</dbReference>
<dbReference type="GO" id="GO:1904680">
    <property type="term" value="F:peptide transmembrane transporter activity"/>
    <property type="evidence" value="ECO:0007669"/>
    <property type="project" value="TreeGrafter"/>
</dbReference>
<dbReference type="InterPro" id="IPR030678">
    <property type="entry name" value="Peptide/Ni-bd"/>
</dbReference>
<keyword evidence="5" id="KW-0571">Peptide transport</keyword>
<reference evidence="9 10" key="1">
    <citation type="submission" date="2018-10" db="EMBL/GenBank/DDBJ databases">
        <title>Phylogenomics of Brevibacillus.</title>
        <authorList>
            <person name="Dunlap C."/>
        </authorList>
    </citation>
    <scope>NUCLEOTIDE SEQUENCE [LARGE SCALE GENOMIC DNA]</scope>
    <source>
        <strain evidence="9 10">JCM 15774</strain>
    </source>
</reference>
<evidence type="ECO:0000256" key="7">
    <source>
        <dbReference type="SAM" id="SignalP"/>
    </source>
</evidence>
<sequence length="550" mass="61410">MKKRASFVISTFAILGVLLAGCGASQQTSQPATNNTENSGGQPTAGEKPKVEQVLHMNMQGEPASVDPGIGADMISSNLLLQLYEGLTRYSPDGTYVNAAAEKVELSEDKKTYTFTLRDAKWSNGDPVTAHDFEYAWKRVLDPKTAAGNAYLLYYIKNATKFNSGKATADDVGVKALDDKTLQVTLEIPTPYFLQATSLIPYMPINQKVDTENAKWASEASTHVSNGPFKLETWEHKSKMVMAKNPNYWDQQAVKLEKVEFSMIEDENTELSMYDNDELDWAGKPFSSLPTDAIPALKESSEQKANQIAGTYWYVFNTEKPPFNNAKIRKALAYAINRQLLVDNITQANEAPALSAAPLKTSNRTEGYFKDYDVDTAKTMLAEGLKELGLTTLPPITLSFDTGDQNKKIAVAIQDQWKHVLGVEVKLENKEKKVFFDDLATGKFEVGRMGWFADFNDPANFIEGFKNKENAINFAKWENADFAKVMQQSDLEQDPAKRMTLLNQAEAIMMDEMPILPLYHYISLSMIKDKVKNAQFDMQGKADLKGVYLE</sequence>
<accession>A0A3M8CTU2</accession>
<gene>
    <name evidence="9" type="ORF">EDM59_27745</name>
</gene>
<dbReference type="GO" id="GO:0043190">
    <property type="term" value="C:ATP-binding cassette (ABC) transporter complex"/>
    <property type="evidence" value="ECO:0007669"/>
    <property type="project" value="InterPro"/>
</dbReference>
<keyword evidence="5" id="KW-0653">Protein transport</keyword>
<evidence type="ECO:0000256" key="3">
    <source>
        <dbReference type="ARBA" id="ARBA00022448"/>
    </source>
</evidence>
<feature type="compositionally biased region" description="Polar residues" evidence="6">
    <location>
        <begin position="26"/>
        <end position="42"/>
    </location>
</feature>
<dbReference type="GO" id="GO:0030288">
    <property type="term" value="C:outer membrane-bounded periplasmic space"/>
    <property type="evidence" value="ECO:0007669"/>
    <property type="project" value="UniProtKB-ARBA"/>
</dbReference>
<proteinExistence type="inferred from homology"/>
<dbReference type="Proteomes" id="UP000269573">
    <property type="component" value="Unassembled WGS sequence"/>
</dbReference>
<dbReference type="RefSeq" id="WP_122926607.1">
    <property type="nucleotide sequence ID" value="NZ_RHHU01000021.1"/>
</dbReference>
<dbReference type="GO" id="GO:0015833">
    <property type="term" value="P:peptide transport"/>
    <property type="evidence" value="ECO:0007669"/>
    <property type="project" value="UniProtKB-KW"/>
</dbReference>
<dbReference type="FunFam" id="3.10.105.10:FF:000001">
    <property type="entry name" value="Oligopeptide ABC transporter, oligopeptide-binding protein"/>
    <property type="match status" value="1"/>
</dbReference>
<feature type="region of interest" description="Disordered" evidence="6">
    <location>
        <begin position="26"/>
        <end position="48"/>
    </location>
</feature>
<comment type="subcellular location">
    <subcellularLocation>
        <location evidence="1">Cell envelope</location>
    </subcellularLocation>
</comment>
<keyword evidence="10" id="KW-1185">Reference proteome</keyword>
<comment type="caution">
    <text evidence="9">The sequence shown here is derived from an EMBL/GenBank/DDBJ whole genome shotgun (WGS) entry which is preliminary data.</text>
</comment>
<evidence type="ECO:0000256" key="5">
    <source>
        <dbReference type="ARBA" id="ARBA00022856"/>
    </source>
</evidence>
<evidence type="ECO:0000256" key="6">
    <source>
        <dbReference type="SAM" id="MobiDB-lite"/>
    </source>
</evidence>
<evidence type="ECO:0000259" key="8">
    <source>
        <dbReference type="Pfam" id="PF00496"/>
    </source>
</evidence>
<dbReference type="Gene3D" id="3.90.76.10">
    <property type="entry name" value="Dipeptide-binding Protein, Domain 1"/>
    <property type="match status" value="1"/>
</dbReference>
<keyword evidence="4 7" id="KW-0732">Signal</keyword>
<dbReference type="PROSITE" id="PS51257">
    <property type="entry name" value="PROKAR_LIPOPROTEIN"/>
    <property type="match status" value="1"/>
</dbReference>
<dbReference type="PANTHER" id="PTHR30290">
    <property type="entry name" value="PERIPLASMIC BINDING COMPONENT OF ABC TRANSPORTER"/>
    <property type="match status" value="1"/>
</dbReference>
<evidence type="ECO:0000256" key="2">
    <source>
        <dbReference type="ARBA" id="ARBA00005695"/>
    </source>
</evidence>
<dbReference type="PIRSF" id="PIRSF002741">
    <property type="entry name" value="MppA"/>
    <property type="match status" value="1"/>
</dbReference>
<evidence type="ECO:0000313" key="10">
    <source>
        <dbReference type="Proteomes" id="UP000269573"/>
    </source>
</evidence>
<dbReference type="FunFam" id="3.90.76.10:FF:000001">
    <property type="entry name" value="Oligopeptide ABC transporter substrate-binding protein"/>
    <property type="match status" value="1"/>
</dbReference>